<dbReference type="GO" id="GO:0016810">
    <property type="term" value="F:hydrolase activity, acting on carbon-nitrogen (but not peptide) bonds"/>
    <property type="evidence" value="ECO:0007669"/>
    <property type="project" value="InterPro"/>
</dbReference>
<dbReference type="InterPro" id="IPR011330">
    <property type="entry name" value="Glyco_hydro/deAcase_b/a-brl"/>
</dbReference>
<gene>
    <name evidence="4" type="ORF">CBW42_08175</name>
</gene>
<keyword evidence="5" id="KW-1185">Reference proteome</keyword>
<dbReference type="GO" id="GO:0005975">
    <property type="term" value="P:carbohydrate metabolic process"/>
    <property type="evidence" value="ECO:0007669"/>
    <property type="project" value="InterPro"/>
</dbReference>
<dbReference type="SMART" id="SM00635">
    <property type="entry name" value="BID_2"/>
    <property type="match status" value="3"/>
</dbReference>
<dbReference type="InterPro" id="IPR003343">
    <property type="entry name" value="Big_2"/>
</dbReference>
<sequence length="688" mass="71160">MRVASSLKTLEIQTDSCVLLSGIDFAFANCSSFSWFSDSAQTILEKEEDTMKRYKRVICALLAGVLLCGALSLAAPQEGGSPETQAEIPQLLLNPEEAVEYGMKVNDRVQLRAPDSTETTEEPDNPAEPGSGSSEQPEADEILWRSDNPDVVSVTEDGLVTALAQTETPVEVAGRRENGEVLVCRITVSGYAVTGLTLKPERSTMQVGETQTISADIEPEQAADAALTWRSADEDILTVTQDGTVTAVGEGTTDLFAEAENGLSAKCTITVSGWLLTGFSLEPSAVQLKVGETKQLAAKPQPEGAALGTLRWTSGSPSVASVAQDGTVTAKAAGTAVITAANADGKTAASTVTVTGTGTGEDKVTAITLNRKTLTLTVGGAETLKATITPKQLQNTPITWKSSNAAVARVDKNGKVTALKAGSAVVTASAGGVSAQCTVTVKKKTVSGGIPSGGTTTPTVPGNPGSISVPTGVTGVTGVTGGAGILYLPGTLIPADSVRQYTMPQYIPDTVFLTIDSDMSSNIVSILSVLESAGVRATFFVPVENLYASDDLLRHIAGDGHSIGLLLTRTQAEANPVELLNSANETLSVITGTPTRLVRIAGGSAGNLNSAAAQAIRAGGYRLWDWSTAPRSYEAAVSAINRTGSVTVRFDSSANTASVLQQLMPYMKYCGIPARGIGAGDTPICQTP</sequence>
<dbReference type="Gene3D" id="3.20.20.370">
    <property type="entry name" value="Glycoside hydrolase/deacetylase"/>
    <property type="match status" value="1"/>
</dbReference>
<dbReference type="AlphaFoldDB" id="A0A252F555"/>
<dbReference type="SUPFAM" id="SSF88713">
    <property type="entry name" value="Glycoside hydrolase/deacetylase"/>
    <property type="match status" value="1"/>
</dbReference>
<dbReference type="InterPro" id="IPR050248">
    <property type="entry name" value="Polysacc_deacetylase_ArnD"/>
</dbReference>
<evidence type="ECO:0000313" key="4">
    <source>
        <dbReference type="EMBL" id="OUM20790.1"/>
    </source>
</evidence>
<reference evidence="4 5" key="1">
    <citation type="submission" date="2017-05" db="EMBL/GenBank/DDBJ databases">
        <title>Butyricicoccus porcorum sp. nov. a butyrate-producing bacterium from the swine intestinal tract.</title>
        <authorList>
            <person name="Trachsel J."/>
            <person name="Humphrey S."/>
            <person name="Allen H.K."/>
        </authorList>
    </citation>
    <scope>NUCLEOTIDE SEQUENCE [LARGE SCALE GENOMIC DNA]</scope>
    <source>
        <strain evidence="4">BB10</strain>
    </source>
</reference>
<accession>A0A252F555</accession>
<comment type="caution">
    <text evidence="4">The sequence shown here is derived from an EMBL/GenBank/DDBJ whole genome shotgun (WGS) entry which is preliminary data.</text>
</comment>
<dbReference type="Pfam" id="PF01522">
    <property type="entry name" value="Polysacc_deac_1"/>
    <property type="match status" value="1"/>
</dbReference>
<keyword evidence="2" id="KW-1133">Transmembrane helix</keyword>
<feature type="domain" description="BIG2" evidence="3">
    <location>
        <begin position="192"/>
        <end position="268"/>
    </location>
</feature>
<organism evidence="4 5">
    <name type="scientific">Butyricicoccus porcorum</name>
    <dbReference type="NCBI Taxonomy" id="1945634"/>
    <lineage>
        <taxon>Bacteria</taxon>
        <taxon>Bacillati</taxon>
        <taxon>Bacillota</taxon>
        <taxon>Clostridia</taxon>
        <taxon>Eubacteriales</taxon>
        <taxon>Butyricicoccaceae</taxon>
        <taxon>Butyricicoccus</taxon>
    </lineage>
</organism>
<dbReference type="OrthoDB" id="1904974at2"/>
<evidence type="ECO:0000313" key="5">
    <source>
        <dbReference type="Proteomes" id="UP000194903"/>
    </source>
</evidence>
<evidence type="ECO:0000256" key="1">
    <source>
        <dbReference type="SAM" id="MobiDB-lite"/>
    </source>
</evidence>
<dbReference type="Pfam" id="PF02368">
    <property type="entry name" value="Big_2"/>
    <property type="match status" value="3"/>
</dbReference>
<keyword evidence="2" id="KW-0812">Transmembrane</keyword>
<feature type="region of interest" description="Disordered" evidence="1">
    <location>
        <begin position="112"/>
        <end position="139"/>
    </location>
</feature>
<dbReference type="SUPFAM" id="SSF49373">
    <property type="entry name" value="Invasin/intimin cell-adhesion fragments"/>
    <property type="match status" value="4"/>
</dbReference>
<protein>
    <recommendedName>
        <fullName evidence="3">BIG2 domain-containing protein</fullName>
    </recommendedName>
</protein>
<dbReference type="PANTHER" id="PTHR10587">
    <property type="entry name" value="GLYCOSYL TRANSFERASE-RELATED"/>
    <property type="match status" value="1"/>
</dbReference>
<name>A0A252F555_9FIRM</name>
<feature type="domain" description="BIG2" evidence="3">
    <location>
        <begin position="363"/>
        <end position="440"/>
    </location>
</feature>
<feature type="transmembrane region" description="Helical" evidence="2">
    <location>
        <begin position="57"/>
        <end position="75"/>
    </location>
</feature>
<dbReference type="Gene3D" id="2.60.40.1080">
    <property type="match status" value="4"/>
</dbReference>
<keyword evidence="2" id="KW-0472">Membrane</keyword>
<dbReference type="Proteomes" id="UP000194903">
    <property type="component" value="Unassembled WGS sequence"/>
</dbReference>
<proteinExistence type="predicted"/>
<feature type="domain" description="BIG2" evidence="3">
    <location>
        <begin position="275"/>
        <end position="352"/>
    </location>
</feature>
<dbReference type="InterPro" id="IPR008964">
    <property type="entry name" value="Invasin/intimin_cell_adhesion"/>
</dbReference>
<dbReference type="EMBL" id="NHOC01000005">
    <property type="protein sequence ID" value="OUM20790.1"/>
    <property type="molecule type" value="Genomic_DNA"/>
</dbReference>
<evidence type="ECO:0000259" key="3">
    <source>
        <dbReference type="SMART" id="SM00635"/>
    </source>
</evidence>
<evidence type="ECO:0000256" key="2">
    <source>
        <dbReference type="SAM" id="Phobius"/>
    </source>
</evidence>
<dbReference type="InterPro" id="IPR002509">
    <property type="entry name" value="NODB_dom"/>
</dbReference>